<comment type="caution">
    <text evidence="4">The sequence shown here is derived from an EMBL/GenBank/DDBJ whole genome shotgun (WGS) entry which is preliminary data.</text>
</comment>
<name>A0A4U7BA60_9PEZI</name>
<dbReference type="SUPFAM" id="SSF51197">
    <property type="entry name" value="Clavaminate synthase-like"/>
    <property type="match status" value="1"/>
</dbReference>
<proteinExistence type="inferred from homology"/>
<evidence type="ECO:0000259" key="3">
    <source>
        <dbReference type="PROSITE" id="PS51471"/>
    </source>
</evidence>
<feature type="domain" description="Fe2OG dioxygenase" evidence="3">
    <location>
        <begin position="111"/>
        <end position="227"/>
    </location>
</feature>
<dbReference type="PANTHER" id="PTHR47990">
    <property type="entry name" value="2-OXOGLUTARATE (2OG) AND FE(II)-DEPENDENT OXYGENASE SUPERFAMILY PROTEIN-RELATED"/>
    <property type="match status" value="1"/>
</dbReference>
<dbReference type="InterPro" id="IPR050231">
    <property type="entry name" value="Iron_ascorbate_oxido_reductase"/>
</dbReference>
<keyword evidence="2" id="KW-0560">Oxidoreductase</keyword>
<organism evidence="4 5">
    <name type="scientific">Elsinoe australis</name>
    <dbReference type="NCBI Taxonomy" id="40998"/>
    <lineage>
        <taxon>Eukaryota</taxon>
        <taxon>Fungi</taxon>
        <taxon>Dikarya</taxon>
        <taxon>Ascomycota</taxon>
        <taxon>Pezizomycotina</taxon>
        <taxon>Dothideomycetes</taxon>
        <taxon>Dothideomycetidae</taxon>
        <taxon>Myriangiales</taxon>
        <taxon>Elsinoaceae</taxon>
        <taxon>Elsinoe</taxon>
    </lineage>
</organism>
<dbReference type="AlphaFoldDB" id="A0A4U7BA60"/>
<dbReference type="GO" id="GO:0016491">
    <property type="term" value="F:oxidoreductase activity"/>
    <property type="evidence" value="ECO:0007669"/>
    <property type="project" value="UniProtKB-KW"/>
</dbReference>
<accession>A0A4U7BA60</accession>
<dbReference type="Gene3D" id="2.60.120.330">
    <property type="entry name" value="B-lactam Antibiotic, Isopenicillin N Synthase, Chain"/>
    <property type="match status" value="1"/>
</dbReference>
<keyword evidence="2" id="KW-0479">Metal-binding</keyword>
<dbReference type="InterPro" id="IPR044861">
    <property type="entry name" value="IPNS-like_FE2OG_OXY"/>
</dbReference>
<dbReference type="GO" id="GO:0046872">
    <property type="term" value="F:metal ion binding"/>
    <property type="evidence" value="ECO:0007669"/>
    <property type="project" value="UniProtKB-KW"/>
</dbReference>
<evidence type="ECO:0000256" key="1">
    <source>
        <dbReference type="ARBA" id="ARBA00008056"/>
    </source>
</evidence>
<dbReference type="InterPro" id="IPR027443">
    <property type="entry name" value="IPNS-like_sf"/>
</dbReference>
<comment type="similarity">
    <text evidence="1 2">Belongs to the iron/ascorbate-dependent oxidoreductase family.</text>
</comment>
<sequence>MKMHFAHEPGPQPQRGWSRLGSENAAKLYAALHTPDRSVDVVDSREHFDLGCPSDDEFPNRWPSEADIPGFRQLSGSAYSALQRASKMIMEALEMAFDLRGGSLTSRCCNGADELRLNHYPAVDVGEINKGQINRIWPHTDLGVITCLFQDDIGGLEIEDRGNLGSFLPVVRGTPAEMVVNVSETLERWTNGHLRAGVHQVTVPAYLKHADKGLVPARVSIPYFVKADRRASAGPLTEFVVASGVARYEEISALEYHMQRVAKAY</sequence>
<dbReference type="PROSITE" id="PS51471">
    <property type="entry name" value="FE2OG_OXY"/>
    <property type="match status" value="1"/>
</dbReference>
<dbReference type="Proteomes" id="UP000308133">
    <property type="component" value="Unassembled WGS sequence"/>
</dbReference>
<evidence type="ECO:0000256" key="2">
    <source>
        <dbReference type="RuleBase" id="RU003682"/>
    </source>
</evidence>
<gene>
    <name evidence="4" type="ORF">C1H76_1082</name>
</gene>
<keyword evidence="2" id="KW-0408">Iron</keyword>
<protein>
    <submittedName>
        <fullName evidence="4">2-oxoglutarate-Fe(II) type oxidoreductase-like protein 1</fullName>
    </submittedName>
</protein>
<dbReference type="Pfam" id="PF03171">
    <property type="entry name" value="2OG-FeII_Oxy"/>
    <property type="match status" value="1"/>
</dbReference>
<dbReference type="InterPro" id="IPR005123">
    <property type="entry name" value="Oxoglu/Fe-dep_dioxygenase_dom"/>
</dbReference>
<evidence type="ECO:0000313" key="4">
    <source>
        <dbReference type="EMBL" id="TKX26550.1"/>
    </source>
</evidence>
<reference evidence="4 5" key="1">
    <citation type="submission" date="2018-02" db="EMBL/GenBank/DDBJ databases">
        <title>Draft genome sequences of Elsinoe sp., causing black scab on jojoba.</title>
        <authorList>
            <person name="Stodart B."/>
            <person name="Jeffress S."/>
            <person name="Ash G."/>
            <person name="Arun Chinnappa K."/>
        </authorList>
    </citation>
    <scope>NUCLEOTIDE SEQUENCE [LARGE SCALE GENOMIC DNA]</scope>
    <source>
        <strain evidence="4 5">Hillstone_2</strain>
    </source>
</reference>
<evidence type="ECO:0000313" key="5">
    <source>
        <dbReference type="Proteomes" id="UP000308133"/>
    </source>
</evidence>
<dbReference type="EMBL" id="PTQR01000012">
    <property type="protein sequence ID" value="TKX26550.1"/>
    <property type="molecule type" value="Genomic_DNA"/>
</dbReference>